<dbReference type="Pfam" id="PF13545">
    <property type="entry name" value="HTH_Crp_2"/>
    <property type="match status" value="1"/>
</dbReference>
<dbReference type="AlphaFoldDB" id="B8R962"/>
<dbReference type="FunFam" id="1.10.10.10:FF:000028">
    <property type="entry name" value="Fumarate/nitrate reduction transcriptional regulator Fnr"/>
    <property type="match status" value="1"/>
</dbReference>
<dbReference type="InterPro" id="IPR018490">
    <property type="entry name" value="cNMP-bd_dom_sf"/>
</dbReference>
<dbReference type="SMART" id="SM00419">
    <property type="entry name" value="HTH_CRP"/>
    <property type="match status" value="1"/>
</dbReference>
<keyword evidence="2" id="KW-0238">DNA-binding</keyword>
<dbReference type="GO" id="GO:0003700">
    <property type="term" value="F:DNA-binding transcription factor activity"/>
    <property type="evidence" value="ECO:0007669"/>
    <property type="project" value="InterPro"/>
</dbReference>
<dbReference type="GO" id="GO:0003677">
    <property type="term" value="F:DNA binding"/>
    <property type="evidence" value="ECO:0007669"/>
    <property type="project" value="UniProtKB-KW"/>
</dbReference>
<dbReference type="EMBL" id="EU910858">
    <property type="protein sequence ID" value="ACF98218.1"/>
    <property type="molecule type" value="Genomic_DNA"/>
</dbReference>
<keyword evidence="3" id="KW-0804">Transcription</keyword>
<dbReference type="PRINTS" id="PR00034">
    <property type="entry name" value="HTHCRP"/>
</dbReference>
<evidence type="ECO:0000259" key="5">
    <source>
        <dbReference type="PROSITE" id="PS51063"/>
    </source>
</evidence>
<evidence type="ECO:0000259" key="4">
    <source>
        <dbReference type="PROSITE" id="PS50042"/>
    </source>
</evidence>
<proteinExistence type="predicted"/>
<evidence type="ECO:0000256" key="3">
    <source>
        <dbReference type="ARBA" id="ARBA00023163"/>
    </source>
</evidence>
<dbReference type="GO" id="GO:0005829">
    <property type="term" value="C:cytosol"/>
    <property type="evidence" value="ECO:0007669"/>
    <property type="project" value="TreeGrafter"/>
</dbReference>
<dbReference type="InterPro" id="IPR036388">
    <property type="entry name" value="WH-like_DNA-bd_sf"/>
</dbReference>
<dbReference type="Pfam" id="PF00027">
    <property type="entry name" value="cNMP_binding"/>
    <property type="match status" value="1"/>
</dbReference>
<dbReference type="InterPro" id="IPR050397">
    <property type="entry name" value="Env_Response_Regulators"/>
</dbReference>
<organism evidence="6">
    <name type="scientific">uncultured bacterium 1114</name>
    <dbReference type="NCBI Taxonomy" id="548901"/>
    <lineage>
        <taxon>Bacteria</taxon>
        <taxon>environmental samples</taxon>
    </lineage>
</organism>
<dbReference type="CDD" id="cd00092">
    <property type="entry name" value="HTH_CRP"/>
    <property type="match status" value="1"/>
</dbReference>
<evidence type="ECO:0000256" key="1">
    <source>
        <dbReference type="ARBA" id="ARBA00023015"/>
    </source>
</evidence>
<sequence length="245" mass="27075">MSWFALQTQECNAKAGLIRPCNECAVREYSVCAPLDPAEQARVVQIMSPIEAGNGTTIFDESDPADHVFNITSGAVKVYKLLADGRRAITGFLFPGDFLGLTYRESYAFSAEALEATKLCRFPRAKLERLLEEMPKLERRLLGLASHELAAAQDQMLLLGRKTAKERLASFLILLSNAARRHGRQGDPVDLPMGRGDIADYLGLTIETVSRTFTQLKREGTIQLLEGNRVHLAKLERLEALAGLS</sequence>
<dbReference type="PANTHER" id="PTHR24567:SF75">
    <property type="entry name" value="FUMARATE AND NITRATE REDUCTION REGULATORY PROTEIN"/>
    <property type="match status" value="1"/>
</dbReference>
<dbReference type="InterPro" id="IPR036390">
    <property type="entry name" value="WH_DNA-bd_sf"/>
</dbReference>
<dbReference type="InterPro" id="IPR018335">
    <property type="entry name" value="Tscrpt_reg_HTH_Crp-type_CS"/>
</dbReference>
<dbReference type="PANTHER" id="PTHR24567">
    <property type="entry name" value="CRP FAMILY TRANSCRIPTIONAL REGULATORY PROTEIN"/>
    <property type="match status" value="1"/>
</dbReference>
<dbReference type="CDD" id="cd00038">
    <property type="entry name" value="CAP_ED"/>
    <property type="match status" value="1"/>
</dbReference>
<dbReference type="Gene3D" id="2.60.120.10">
    <property type="entry name" value="Jelly Rolls"/>
    <property type="match status" value="1"/>
</dbReference>
<protein>
    <submittedName>
        <fullName evidence="6">Putative anaerobic aromatic degradation regulator</fullName>
    </submittedName>
</protein>
<accession>B8R962</accession>
<dbReference type="InterPro" id="IPR012318">
    <property type="entry name" value="HTH_CRP"/>
</dbReference>
<dbReference type="InterPro" id="IPR014710">
    <property type="entry name" value="RmlC-like_jellyroll"/>
</dbReference>
<dbReference type="PROSITE" id="PS51063">
    <property type="entry name" value="HTH_CRP_2"/>
    <property type="match status" value="1"/>
</dbReference>
<feature type="domain" description="HTH crp-type" evidence="5">
    <location>
        <begin position="162"/>
        <end position="236"/>
    </location>
</feature>
<dbReference type="Gene3D" id="1.10.10.10">
    <property type="entry name" value="Winged helix-like DNA-binding domain superfamily/Winged helix DNA-binding domain"/>
    <property type="match status" value="1"/>
</dbReference>
<name>B8R962_9BACT</name>
<dbReference type="SMART" id="SM00100">
    <property type="entry name" value="cNMP"/>
    <property type="match status" value="1"/>
</dbReference>
<dbReference type="SUPFAM" id="SSF46785">
    <property type="entry name" value="Winged helix' DNA-binding domain"/>
    <property type="match status" value="1"/>
</dbReference>
<dbReference type="PROSITE" id="PS50042">
    <property type="entry name" value="CNMP_BINDING_3"/>
    <property type="match status" value="1"/>
</dbReference>
<dbReference type="SUPFAM" id="SSF51206">
    <property type="entry name" value="cAMP-binding domain-like"/>
    <property type="match status" value="1"/>
</dbReference>
<dbReference type="PROSITE" id="PS00042">
    <property type="entry name" value="HTH_CRP_1"/>
    <property type="match status" value="1"/>
</dbReference>
<evidence type="ECO:0000256" key="2">
    <source>
        <dbReference type="ARBA" id="ARBA00023125"/>
    </source>
</evidence>
<dbReference type="InterPro" id="IPR000595">
    <property type="entry name" value="cNMP-bd_dom"/>
</dbReference>
<keyword evidence="1" id="KW-0805">Transcription regulation</keyword>
<reference evidence="6" key="1">
    <citation type="journal article" date="2009" name="Appl. Environ. Microbiol.">
        <title>Characterization of denitrification gene clusters of soil bacteria via a metagenomic approach.</title>
        <authorList>
            <person name="Demaneche S."/>
            <person name="Philippot L."/>
            <person name="David M.M."/>
            <person name="Navarro E."/>
            <person name="Vogel T.M."/>
            <person name="Simonet P."/>
        </authorList>
    </citation>
    <scope>NUCLEOTIDE SEQUENCE</scope>
</reference>
<feature type="domain" description="Cyclic nucleotide-binding" evidence="4">
    <location>
        <begin position="31"/>
        <end position="100"/>
    </location>
</feature>
<evidence type="ECO:0000313" key="6">
    <source>
        <dbReference type="EMBL" id="ACF98218.1"/>
    </source>
</evidence>